<reference evidence="2" key="1">
    <citation type="submission" date="2025-08" db="UniProtKB">
        <authorList>
            <consortium name="RefSeq"/>
        </authorList>
    </citation>
    <scope>IDENTIFICATION</scope>
</reference>
<accession>A0A6P3URE3</accession>
<dbReference type="OMA" id="HIMNEVK"/>
<evidence type="ECO:0000313" key="2">
    <source>
        <dbReference type="RefSeq" id="XP_012239219.1"/>
    </source>
</evidence>
<proteinExistence type="predicted"/>
<dbReference type="RefSeq" id="XP_012239219.1">
    <property type="nucleotide sequence ID" value="XM_012383796.3"/>
</dbReference>
<sequence length="102" mass="11299">MDSGDIDAKVEIQKTLISLNEITLKIKNELNIINDLVKKDGQLHTAVVDANKTLTVVAQDMGINVKNILSNEKSENESQFNLRDIISSAAFQEKILACLNNM</sequence>
<name>A0A6P3URE3_BOMIM</name>
<protein>
    <submittedName>
        <fullName evidence="2">Uncharacterized protein LOC100740894</fullName>
    </submittedName>
</protein>
<dbReference type="OrthoDB" id="7682106at2759"/>
<organism evidence="1 2">
    <name type="scientific">Bombus impatiens</name>
    <name type="common">Bumblebee</name>
    <dbReference type="NCBI Taxonomy" id="132113"/>
    <lineage>
        <taxon>Eukaryota</taxon>
        <taxon>Metazoa</taxon>
        <taxon>Ecdysozoa</taxon>
        <taxon>Arthropoda</taxon>
        <taxon>Hexapoda</taxon>
        <taxon>Insecta</taxon>
        <taxon>Pterygota</taxon>
        <taxon>Neoptera</taxon>
        <taxon>Endopterygota</taxon>
        <taxon>Hymenoptera</taxon>
        <taxon>Apocrita</taxon>
        <taxon>Aculeata</taxon>
        <taxon>Apoidea</taxon>
        <taxon>Anthophila</taxon>
        <taxon>Apidae</taxon>
        <taxon>Bombus</taxon>
        <taxon>Pyrobombus</taxon>
    </lineage>
</organism>
<dbReference type="Proteomes" id="UP000515180">
    <property type="component" value="Unplaced"/>
</dbReference>
<gene>
    <name evidence="2" type="primary">LOC100740894</name>
</gene>
<keyword evidence="1" id="KW-1185">Reference proteome</keyword>
<evidence type="ECO:0000313" key="1">
    <source>
        <dbReference type="Proteomes" id="UP000515180"/>
    </source>
</evidence>
<dbReference type="AlphaFoldDB" id="A0A6P3URE3"/>
<dbReference type="KEGG" id="bim:100740894"/>
<dbReference type="GeneID" id="100740894"/>